<dbReference type="InterPro" id="IPR000866">
    <property type="entry name" value="AhpC/TSA"/>
</dbReference>
<proteinExistence type="predicted"/>
<reference evidence="2 3" key="1">
    <citation type="submission" date="2018-06" db="EMBL/GenBank/DDBJ databases">
        <title>The draft genome sequence of Crocinitomix sp. SM1701.</title>
        <authorList>
            <person name="Zhang X."/>
        </authorList>
    </citation>
    <scope>NUCLEOTIDE SEQUENCE [LARGE SCALE GENOMIC DNA]</scope>
    <source>
        <strain evidence="2 3">SM1701</strain>
    </source>
</reference>
<dbReference type="GO" id="GO:0016491">
    <property type="term" value="F:oxidoreductase activity"/>
    <property type="evidence" value="ECO:0007669"/>
    <property type="project" value="InterPro"/>
</dbReference>
<comment type="caution">
    <text evidence="2">The sequence shown here is derived from an EMBL/GenBank/DDBJ whole genome shotgun (WGS) entry which is preliminary data.</text>
</comment>
<dbReference type="PROSITE" id="PS51352">
    <property type="entry name" value="THIOREDOXIN_2"/>
    <property type="match status" value="1"/>
</dbReference>
<dbReference type="AlphaFoldDB" id="A0A2W1NBV3"/>
<dbReference type="InterPro" id="IPR050553">
    <property type="entry name" value="Thioredoxin_ResA/DsbE_sf"/>
</dbReference>
<evidence type="ECO:0000313" key="2">
    <source>
        <dbReference type="EMBL" id="PZE16563.1"/>
    </source>
</evidence>
<dbReference type="Pfam" id="PF00578">
    <property type="entry name" value="AhpC-TSA"/>
    <property type="match status" value="1"/>
</dbReference>
<protein>
    <submittedName>
        <fullName evidence="2">TlpA family protein disulfide reductase</fullName>
    </submittedName>
</protein>
<dbReference type="CDD" id="cd02966">
    <property type="entry name" value="TlpA_like_family"/>
    <property type="match status" value="1"/>
</dbReference>
<dbReference type="PANTHER" id="PTHR42852">
    <property type="entry name" value="THIOL:DISULFIDE INTERCHANGE PROTEIN DSBE"/>
    <property type="match status" value="1"/>
</dbReference>
<dbReference type="GO" id="GO:0016209">
    <property type="term" value="F:antioxidant activity"/>
    <property type="evidence" value="ECO:0007669"/>
    <property type="project" value="InterPro"/>
</dbReference>
<dbReference type="InterPro" id="IPR036249">
    <property type="entry name" value="Thioredoxin-like_sf"/>
</dbReference>
<dbReference type="EMBL" id="QKSB01000007">
    <property type="protein sequence ID" value="PZE16563.1"/>
    <property type="molecule type" value="Genomic_DNA"/>
</dbReference>
<keyword evidence="3" id="KW-1185">Reference proteome</keyword>
<name>A0A2W1NBV3_9FLAO</name>
<gene>
    <name evidence="2" type="ORF">DNU06_11965</name>
</gene>
<evidence type="ECO:0000313" key="3">
    <source>
        <dbReference type="Proteomes" id="UP000249248"/>
    </source>
</evidence>
<dbReference type="PANTHER" id="PTHR42852:SF17">
    <property type="entry name" value="THIOREDOXIN-LIKE PROTEIN HI_1115"/>
    <property type="match status" value="1"/>
</dbReference>
<dbReference type="RefSeq" id="WP_111063579.1">
    <property type="nucleotide sequence ID" value="NZ_JBHUCU010000017.1"/>
</dbReference>
<dbReference type="InterPro" id="IPR013766">
    <property type="entry name" value="Thioredoxin_domain"/>
</dbReference>
<dbReference type="Proteomes" id="UP000249248">
    <property type="component" value="Unassembled WGS sequence"/>
</dbReference>
<dbReference type="SUPFAM" id="SSF52833">
    <property type="entry name" value="Thioredoxin-like"/>
    <property type="match status" value="1"/>
</dbReference>
<feature type="domain" description="Thioredoxin" evidence="1">
    <location>
        <begin position="229"/>
        <end position="384"/>
    </location>
</feature>
<dbReference type="OrthoDB" id="616241at2"/>
<organism evidence="2 3">
    <name type="scientific">Putridiphycobacter roseus</name>
    <dbReference type="NCBI Taxonomy" id="2219161"/>
    <lineage>
        <taxon>Bacteria</taxon>
        <taxon>Pseudomonadati</taxon>
        <taxon>Bacteroidota</taxon>
        <taxon>Flavobacteriia</taxon>
        <taxon>Flavobacteriales</taxon>
        <taxon>Crocinitomicaceae</taxon>
        <taxon>Putridiphycobacter</taxon>
    </lineage>
</organism>
<sequence length="390" mass="44816">MKNIFFIIALTICIILPTQIQAKSYKVYFQLKKNHYLPVDLNIDNNVFTINNAAEKIKLNHVISQGDSVIVSFNHYESSLIFHQITDKKLTGYWVNYAKSKNYKIPFYGVSKTKKTKINKDLNKYVGRWEATFNYDKPTKLIGEFKLEDNQLRGTFLSETGDYRYLQGDVEKQTLKLSCFDGSHAFLFTAKLKNDTLIGEFYSGNHYKTEWRAFKNENATLRNADSLTYITNKAPISFSLKNTAGKMVNYSNEDPTDKITLIQIFGSWCPNCLDETNLLLELNQEFQDKIQIYGIGFEIEKTEEEKLKRLERFKESIAIPYDILLGGDANKGEATKAFPMLNQIISFPTLIIIDSKGNVQKIHTGFSGPATGEHYITFKEDLYKFIATLD</sequence>
<accession>A0A2W1NBV3</accession>
<dbReference type="Gene3D" id="3.40.30.10">
    <property type="entry name" value="Glutaredoxin"/>
    <property type="match status" value="1"/>
</dbReference>
<evidence type="ECO:0000259" key="1">
    <source>
        <dbReference type="PROSITE" id="PS51352"/>
    </source>
</evidence>